<dbReference type="OrthoDB" id="2464294at2"/>
<evidence type="ECO:0000313" key="3">
    <source>
        <dbReference type="EMBL" id="OME96639.1"/>
    </source>
</evidence>
<reference evidence="3 4" key="1">
    <citation type="submission" date="2016-11" db="EMBL/GenBank/DDBJ databases">
        <title>Paenibacillus species isolates.</title>
        <authorList>
            <person name="Beno S.M."/>
        </authorList>
    </citation>
    <scope>NUCLEOTIDE SEQUENCE [LARGE SCALE GENOMIC DNA]</scope>
    <source>
        <strain evidence="3 4">FSL F4-0100</strain>
    </source>
</reference>
<dbReference type="EMBL" id="MRTF01000001">
    <property type="protein sequence ID" value="OME96639.1"/>
    <property type="molecule type" value="Genomic_DNA"/>
</dbReference>
<dbReference type="STRING" id="1401.BK123_03355"/>
<feature type="transmembrane region" description="Helical" evidence="1">
    <location>
        <begin position="249"/>
        <end position="268"/>
    </location>
</feature>
<gene>
    <name evidence="3" type="ORF">BK123_03355</name>
</gene>
<dbReference type="RefSeq" id="WP_076320985.1">
    <property type="nucleotide sequence ID" value="NZ_JBCMXI010000015.1"/>
</dbReference>
<keyword evidence="1" id="KW-0812">Transmembrane</keyword>
<evidence type="ECO:0000256" key="2">
    <source>
        <dbReference type="SAM" id="SignalP"/>
    </source>
</evidence>
<dbReference type="InterPro" id="IPR014231">
    <property type="entry name" value="Spore_YpjB"/>
</dbReference>
<name>A0A1R1B938_PAELA</name>
<organism evidence="3 4">
    <name type="scientific">Paenibacillus lautus</name>
    <name type="common">Bacillus lautus</name>
    <dbReference type="NCBI Taxonomy" id="1401"/>
    <lineage>
        <taxon>Bacteria</taxon>
        <taxon>Bacillati</taxon>
        <taxon>Bacillota</taxon>
        <taxon>Bacilli</taxon>
        <taxon>Bacillales</taxon>
        <taxon>Paenibacillaceae</taxon>
        <taxon>Paenibacillus</taxon>
    </lineage>
</organism>
<comment type="caution">
    <text evidence="3">The sequence shown here is derived from an EMBL/GenBank/DDBJ whole genome shotgun (WGS) entry which is preliminary data.</text>
</comment>
<keyword evidence="1" id="KW-0472">Membrane</keyword>
<evidence type="ECO:0000313" key="4">
    <source>
        <dbReference type="Proteomes" id="UP000187074"/>
    </source>
</evidence>
<feature type="signal peptide" evidence="2">
    <location>
        <begin position="1"/>
        <end position="24"/>
    </location>
</feature>
<dbReference type="Pfam" id="PF09577">
    <property type="entry name" value="Spore_YpjB"/>
    <property type="match status" value="1"/>
</dbReference>
<protein>
    <submittedName>
        <fullName evidence="3">Sporulation protein</fullName>
    </submittedName>
</protein>
<proteinExistence type="predicted"/>
<dbReference type="AlphaFoldDB" id="A0A1R1B938"/>
<keyword evidence="1" id="KW-1133">Transmembrane helix</keyword>
<sequence length="286" mass="32136">MFRTFPKLLLCLFALLMLVTVSMGDPVVWATPANGQSETSPAASIQAKALNKEVEQLYRHVEEGNVQAVLEDVRRVSGMFEASSFQGLTGVEGIHALAESILEMKEATARATQEPQHWMVSAGKLRMATDSLIHTRDALWLQYYKVMREDLRVMGEYAIQQDQAGMRRAYDSLSEHYELIRPSVVIQRKPEEVNMMESWISYAGGLVSSGDTAQVQKVVPQGEEMINTLFGKKKDEPALAPLGEVKEPWTWQLVIGAFILAALTFAGYRKYRGQLYSAKPMFPRKM</sequence>
<dbReference type="Proteomes" id="UP000187074">
    <property type="component" value="Unassembled WGS sequence"/>
</dbReference>
<accession>A0A1R1B938</accession>
<keyword evidence="2" id="KW-0732">Signal</keyword>
<feature type="chain" id="PRO_5038763937" evidence="2">
    <location>
        <begin position="25"/>
        <end position="286"/>
    </location>
</feature>
<evidence type="ECO:0000256" key="1">
    <source>
        <dbReference type="SAM" id="Phobius"/>
    </source>
</evidence>